<name>A0A081LDE7_9BACI</name>
<dbReference type="InterPro" id="IPR025013">
    <property type="entry name" value="DUF3907"/>
</dbReference>
<comment type="caution">
    <text evidence="1">The sequence shown here is derived from an EMBL/GenBank/DDBJ whole genome shotgun (WGS) entry which is preliminary data.</text>
</comment>
<dbReference type="Pfam" id="PF13047">
    <property type="entry name" value="DUF3907"/>
    <property type="match status" value="1"/>
</dbReference>
<dbReference type="EMBL" id="JOTP01000004">
    <property type="protein sequence ID" value="KEP27273.1"/>
    <property type="molecule type" value="Genomic_DNA"/>
</dbReference>
<evidence type="ECO:0008006" key="3">
    <source>
        <dbReference type="Google" id="ProtNLM"/>
    </source>
</evidence>
<dbReference type="OrthoDB" id="2691359at2"/>
<proteinExistence type="predicted"/>
<evidence type="ECO:0000313" key="1">
    <source>
        <dbReference type="EMBL" id="KEP27273.1"/>
    </source>
</evidence>
<sequence>MAHMNVKAQVDQTGVFLTKVATEVNGFLNEATLSSLKRLNPEAEAYYCDILSTLRKLAVYSEDAAAACKKIGQQQTFPQQAAQQTLLRIYHQCIEEFFTPKKDTWYEDSRSAYTGKNSIVFRHEVSADVKRLFSSLEKDFLTMREELEYTTSHQQMKMV</sequence>
<keyword evidence="2" id="KW-1185">Reference proteome</keyword>
<dbReference type="AlphaFoldDB" id="A0A081LDE7"/>
<accession>A0A081LDE7</accession>
<gene>
    <name evidence="1" type="ORF">BA70_13145</name>
</gene>
<reference evidence="1 2" key="1">
    <citation type="submission" date="2012-09" db="EMBL/GenBank/DDBJ databases">
        <title>Genome Sequence of Bacillus sp. DW5-4.</title>
        <authorList>
            <person name="Lai Q."/>
            <person name="Liu Y."/>
            <person name="Shao Z."/>
        </authorList>
    </citation>
    <scope>NUCLEOTIDE SEQUENCE [LARGE SCALE GENOMIC DNA]</scope>
    <source>
        <strain evidence="1 2">DW5-4</strain>
    </source>
</reference>
<dbReference type="Proteomes" id="UP000028091">
    <property type="component" value="Unassembled WGS sequence"/>
</dbReference>
<dbReference type="eggNOG" id="ENOG5030A29">
    <property type="taxonomic scope" value="Bacteria"/>
</dbReference>
<evidence type="ECO:0000313" key="2">
    <source>
        <dbReference type="Proteomes" id="UP000028091"/>
    </source>
</evidence>
<organism evidence="1 2">
    <name type="scientific">Bacillus zhangzhouensis</name>
    <dbReference type="NCBI Taxonomy" id="1178540"/>
    <lineage>
        <taxon>Bacteria</taxon>
        <taxon>Bacillati</taxon>
        <taxon>Bacillota</taxon>
        <taxon>Bacilli</taxon>
        <taxon>Bacillales</taxon>
        <taxon>Bacillaceae</taxon>
        <taxon>Bacillus</taxon>
    </lineage>
</organism>
<protein>
    <recommendedName>
        <fullName evidence="3">DUF3907 domain-containing protein</fullName>
    </recommendedName>
</protein>
<dbReference type="RefSeq" id="WP_034318796.1">
    <property type="nucleotide sequence ID" value="NZ_JOTP01000004.1"/>
</dbReference>